<dbReference type="Proteomes" id="UP000241426">
    <property type="component" value="Unassembled WGS sequence"/>
</dbReference>
<accession>A0A0B7JF23</accession>
<evidence type="ECO:0000313" key="5">
    <source>
        <dbReference type="Proteomes" id="UP000241426"/>
    </source>
</evidence>
<dbReference type="AlphaFoldDB" id="A0A2T3KDA8"/>
<comment type="caution">
    <text evidence="2">The sequence shown here is derived from an EMBL/GenBank/DDBJ whole genome shotgun (WGS) entry which is preliminary data.</text>
</comment>
<protein>
    <submittedName>
        <fullName evidence="2">Uncharacterized protein</fullName>
    </submittedName>
</protein>
<dbReference type="EMBL" id="PYOZ01000012">
    <property type="protein sequence ID" value="PSX43829.1"/>
    <property type="molecule type" value="Genomic_DNA"/>
</dbReference>
<dbReference type="OrthoDB" id="6659017at2"/>
<dbReference type="EMBL" id="PYNF01000024">
    <property type="protein sequence ID" value="PSU94340.1"/>
    <property type="molecule type" value="Genomic_DNA"/>
</dbReference>
<keyword evidence="1" id="KW-0812">Transmembrane</keyword>
<dbReference type="RefSeq" id="WP_036792114.1">
    <property type="nucleotide sequence ID" value="NZ_LZFD01000067.1"/>
</dbReference>
<proteinExistence type="predicted"/>
<keyword evidence="1" id="KW-1133">Transmembrane helix</keyword>
<feature type="transmembrane region" description="Helical" evidence="1">
    <location>
        <begin position="6"/>
        <end position="25"/>
    </location>
</feature>
<dbReference type="Proteomes" id="UP000240728">
    <property type="component" value="Unassembled WGS sequence"/>
</dbReference>
<evidence type="ECO:0000256" key="1">
    <source>
        <dbReference type="SAM" id="Phobius"/>
    </source>
</evidence>
<gene>
    <name evidence="3" type="ORF">C0W53_16790</name>
    <name evidence="2" type="ORF">C9J27_19895</name>
</gene>
<evidence type="ECO:0000313" key="2">
    <source>
        <dbReference type="EMBL" id="PSU94340.1"/>
    </source>
</evidence>
<accession>A0A2T3KDA8</accession>
<keyword evidence="4" id="KW-1185">Reference proteome</keyword>
<evidence type="ECO:0000313" key="3">
    <source>
        <dbReference type="EMBL" id="PSX43829.1"/>
    </source>
</evidence>
<evidence type="ECO:0000313" key="4">
    <source>
        <dbReference type="Proteomes" id="UP000240728"/>
    </source>
</evidence>
<name>A0A2T3KDA8_9GAMM</name>
<organism evidence="2 5">
    <name type="scientific">Photobacterium kishitanii</name>
    <dbReference type="NCBI Taxonomy" id="318456"/>
    <lineage>
        <taxon>Bacteria</taxon>
        <taxon>Pseudomonadati</taxon>
        <taxon>Pseudomonadota</taxon>
        <taxon>Gammaproteobacteria</taxon>
        <taxon>Vibrionales</taxon>
        <taxon>Vibrionaceae</taxon>
        <taxon>Photobacterium</taxon>
    </lineage>
</organism>
<sequence length="87" mass="9331">MFKQSTKINIVSIGVGILILPWLPLLISQHSLLKMMTDAIGGIAFALAWGIGLPAVVSYGVAIVVLLAPMALVFYWIKHTLTTIAKA</sequence>
<reference evidence="4 5" key="1">
    <citation type="submission" date="2018-01" db="EMBL/GenBank/DDBJ databases">
        <title>Whole genome sequencing of Histamine producing bacteria.</title>
        <authorList>
            <person name="Butler K."/>
        </authorList>
    </citation>
    <scope>NUCLEOTIDE SEQUENCE [LARGE SCALE GENOMIC DNA]</scope>
    <source>
        <strain evidence="3 4">A1-4</strain>
        <strain evidence="2 5">FS-7.2</strain>
    </source>
</reference>
<keyword evidence="1" id="KW-0472">Membrane</keyword>
<feature type="transmembrane region" description="Helical" evidence="1">
    <location>
        <begin position="57"/>
        <end position="77"/>
    </location>
</feature>